<dbReference type="InterPro" id="IPR052819">
    <property type="entry name" value="Chromatin_regulatory_protein"/>
</dbReference>
<keyword evidence="2 4" id="KW-0863">Zinc-finger</keyword>
<dbReference type="InterPro" id="IPR001965">
    <property type="entry name" value="Znf_PHD"/>
</dbReference>
<dbReference type="SUPFAM" id="SSF57903">
    <property type="entry name" value="FYVE/PHD zinc finger"/>
    <property type="match status" value="2"/>
</dbReference>
<feature type="compositionally biased region" description="Polar residues" evidence="5">
    <location>
        <begin position="840"/>
        <end position="850"/>
    </location>
</feature>
<dbReference type="Pfam" id="PF00628">
    <property type="entry name" value="PHD"/>
    <property type="match status" value="2"/>
</dbReference>
<feature type="region of interest" description="Disordered" evidence="5">
    <location>
        <begin position="840"/>
        <end position="859"/>
    </location>
</feature>
<dbReference type="PROSITE" id="PS01359">
    <property type="entry name" value="ZF_PHD_1"/>
    <property type="match status" value="1"/>
</dbReference>
<protein>
    <recommendedName>
        <fullName evidence="6">PHD-type domain-containing protein</fullName>
    </recommendedName>
</protein>
<dbReference type="CDD" id="cd15534">
    <property type="entry name" value="PHD2_PHF12_Rco1"/>
    <property type="match status" value="1"/>
</dbReference>
<evidence type="ECO:0000256" key="2">
    <source>
        <dbReference type="ARBA" id="ARBA00022771"/>
    </source>
</evidence>
<dbReference type="InterPro" id="IPR019786">
    <property type="entry name" value="Zinc_finger_PHD-type_CS"/>
</dbReference>
<sequence>MARNLRSSSHAMSNDSRPSTPAPHMASTASPFPESTRPRKQRRTGTTSRVATDPPQDIPVSSQSQPDQPEETPTNGVNGTQLVGQDSEWNEPELKAPAPSYSDTPWSAVSSDANPVLSTMRPLGTMPSAADLRKAGLVPSKPSTPSIPARKEPHHAPNGEKSLDKPLTPLTPAEEQPPELIPLMSTLEDNLAEFTILPLPSSTDADVEKLKAAVENALRLASEADNRPVIRGLIRMWEKCGNDPYALTILDDVCQETPAPRQRSVFQDVMRSAWKELQSEGITINEPTILPAPGRARSASSDSTLSTAKSLDAETYAPVVVATSAARSRKAKQSKNATQKKNDPGHRSAFPSSDLQRKGTGESPEPSTEAVQTKRTRLQRSFPKIVASESGLRSSLSSNPSSNPSSPGPIVTIANLSTTGVSAPLRARSESLASSDAGDNRRLTPSLTDNERTENNDYCQKCERSGQLLCCDGCVHSYHFSCLNPPLDPANPPDGDWFCSRCSVSQSITTLLGGLENVPGKDFALPARIRDFFAGIRTSEDGRYDEVASLPRFNPRAARGSRSGRYDDPFLLRTIDAKGNLIVCVKCGRTTNGRRPIIQCDYCPCAFHMDCVDTPLAVPPTQRPGSDRLHHTWMCPNHALHDMYYIVEDEEGHEAIKRIRRPKNPRYVDIEVLPEEDEEEILEEQEEEGVTYRVSEKGVKLDFIERVKRENENAATKKAAADRYFEYAKAKFDDLMSKAHAFYASQKPTIIAEEETTAAIMNSRTVAEREAAANLITFAQSHQQLTCQEDDHSRIGLLIDQLKANAPNDLPPPEDEITSLRTLQKLIEQRIEVLNLQSGNFQSPKVQPNSAEKRAASTH</sequence>
<feature type="region of interest" description="Disordered" evidence="5">
    <location>
        <begin position="1"/>
        <end position="176"/>
    </location>
</feature>
<evidence type="ECO:0000256" key="4">
    <source>
        <dbReference type="PROSITE-ProRule" id="PRU00146"/>
    </source>
</evidence>
<evidence type="ECO:0000256" key="1">
    <source>
        <dbReference type="ARBA" id="ARBA00022723"/>
    </source>
</evidence>
<dbReference type="SMART" id="SM00249">
    <property type="entry name" value="PHD"/>
    <property type="match status" value="2"/>
</dbReference>
<organism evidence="7 8">
    <name type="scientific">Aspergillus cavernicola</name>
    <dbReference type="NCBI Taxonomy" id="176166"/>
    <lineage>
        <taxon>Eukaryota</taxon>
        <taxon>Fungi</taxon>
        <taxon>Dikarya</taxon>
        <taxon>Ascomycota</taxon>
        <taxon>Pezizomycotina</taxon>
        <taxon>Eurotiomycetes</taxon>
        <taxon>Eurotiomycetidae</taxon>
        <taxon>Eurotiales</taxon>
        <taxon>Aspergillaceae</taxon>
        <taxon>Aspergillus</taxon>
        <taxon>Aspergillus subgen. Nidulantes</taxon>
    </lineage>
</organism>
<keyword evidence="1" id="KW-0479">Metal-binding</keyword>
<reference evidence="7 8" key="1">
    <citation type="submission" date="2024-07" db="EMBL/GenBank/DDBJ databases">
        <title>Section-level genome sequencing and comparative genomics of Aspergillus sections Usti and Cavernicolus.</title>
        <authorList>
            <consortium name="Lawrence Berkeley National Laboratory"/>
            <person name="Nybo J.L."/>
            <person name="Vesth T.C."/>
            <person name="Theobald S."/>
            <person name="Frisvad J.C."/>
            <person name="Larsen T.O."/>
            <person name="Kjaerboelling I."/>
            <person name="Rothschild-Mancinelli K."/>
            <person name="Lyhne E.K."/>
            <person name="Kogle M.E."/>
            <person name="Barry K."/>
            <person name="Clum A."/>
            <person name="Na H."/>
            <person name="Ledsgaard L."/>
            <person name="Lin J."/>
            <person name="Lipzen A."/>
            <person name="Kuo A."/>
            <person name="Riley R."/>
            <person name="Mondo S."/>
            <person name="LaButti K."/>
            <person name="Haridas S."/>
            <person name="Pangalinan J."/>
            <person name="Salamov A.A."/>
            <person name="Simmons B.A."/>
            <person name="Magnuson J.K."/>
            <person name="Chen J."/>
            <person name="Drula E."/>
            <person name="Henrissat B."/>
            <person name="Wiebenga A."/>
            <person name="Lubbers R.J."/>
            <person name="Gomes A.C."/>
            <person name="Makela M.R."/>
            <person name="Stajich J."/>
            <person name="Grigoriev I.V."/>
            <person name="Mortensen U.H."/>
            <person name="De vries R.P."/>
            <person name="Baker S.E."/>
            <person name="Andersen M.R."/>
        </authorList>
    </citation>
    <scope>NUCLEOTIDE SEQUENCE [LARGE SCALE GENOMIC DNA]</scope>
    <source>
        <strain evidence="7 8">CBS 600.67</strain>
    </source>
</reference>
<evidence type="ECO:0000256" key="3">
    <source>
        <dbReference type="ARBA" id="ARBA00022833"/>
    </source>
</evidence>
<evidence type="ECO:0000313" key="7">
    <source>
        <dbReference type="EMBL" id="KAL2829164.1"/>
    </source>
</evidence>
<feature type="compositionally biased region" description="Polar residues" evidence="5">
    <location>
        <begin position="101"/>
        <end position="117"/>
    </location>
</feature>
<dbReference type="PROSITE" id="PS50016">
    <property type="entry name" value="ZF_PHD_2"/>
    <property type="match status" value="1"/>
</dbReference>
<evidence type="ECO:0000256" key="5">
    <source>
        <dbReference type="SAM" id="MobiDB-lite"/>
    </source>
</evidence>
<dbReference type="EMBL" id="JBFXLS010000017">
    <property type="protein sequence ID" value="KAL2829164.1"/>
    <property type="molecule type" value="Genomic_DNA"/>
</dbReference>
<feature type="compositionally biased region" description="Polar residues" evidence="5">
    <location>
        <begin position="1"/>
        <end position="19"/>
    </location>
</feature>
<dbReference type="CDD" id="cd15535">
    <property type="entry name" value="PHD1_Rco1"/>
    <property type="match status" value="1"/>
</dbReference>
<dbReference type="Gene3D" id="3.30.40.10">
    <property type="entry name" value="Zinc/RING finger domain, C3HC4 (zinc finger)"/>
    <property type="match status" value="2"/>
</dbReference>
<proteinExistence type="predicted"/>
<dbReference type="PANTHER" id="PTHR47636">
    <property type="entry name" value="TRANSCRIPTIONAL REGULATORY PROTEIN RCO1"/>
    <property type="match status" value="1"/>
</dbReference>
<dbReference type="InterPro" id="IPR019787">
    <property type="entry name" value="Znf_PHD-finger"/>
</dbReference>
<feature type="compositionally biased region" description="Basic and acidic residues" evidence="5">
    <location>
        <begin position="149"/>
        <end position="164"/>
    </location>
</feature>
<comment type="caution">
    <text evidence="7">The sequence shown here is derived from an EMBL/GenBank/DDBJ whole genome shotgun (WGS) entry which is preliminary data.</text>
</comment>
<feature type="region of interest" description="Disordered" evidence="5">
    <location>
        <begin position="324"/>
        <end position="413"/>
    </location>
</feature>
<dbReference type="InterPro" id="IPR013083">
    <property type="entry name" value="Znf_RING/FYVE/PHD"/>
</dbReference>
<evidence type="ECO:0000259" key="6">
    <source>
        <dbReference type="PROSITE" id="PS50016"/>
    </source>
</evidence>
<keyword evidence="3" id="KW-0862">Zinc</keyword>
<keyword evidence="8" id="KW-1185">Reference proteome</keyword>
<evidence type="ECO:0000313" key="8">
    <source>
        <dbReference type="Proteomes" id="UP001610335"/>
    </source>
</evidence>
<dbReference type="PANTHER" id="PTHR47636:SF1">
    <property type="entry name" value="TRANSCRIPTIONAL REGULATORY PROTEIN RCO1"/>
    <property type="match status" value="1"/>
</dbReference>
<feature type="domain" description="PHD-type" evidence="6">
    <location>
        <begin position="456"/>
        <end position="505"/>
    </location>
</feature>
<feature type="compositionally biased region" description="Polar residues" evidence="5">
    <location>
        <begin position="59"/>
        <end position="84"/>
    </location>
</feature>
<dbReference type="InterPro" id="IPR011011">
    <property type="entry name" value="Znf_FYVE_PHD"/>
</dbReference>
<dbReference type="Proteomes" id="UP001610335">
    <property type="component" value="Unassembled WGS sequence"/>
</dbReference>
<feature type="compositionally biased region" description="Low complexity" evidence="5">
    <location>
        <begin position="388"/>
        <end position="409"/>
    </location>
</feature>
<feature type="region of interest" description="Disordered" evidence="5">
    <location>
        <begin position="429"/>
        <end position="456"/>
    </location>
</feature>
<accession>A0ABR4IN10</accession>
<gene>
    <name evidence="7" type="ORF">BDW59DRAFT_37321</name>
</gene>
<name>A0ABR4IN10_9EURO</name>